<dbReference type="Pfam" id="PF02517">
    <property type="entry name" value="Rce1-like"/>
    <property type="match status" value="1"/>
</dbReference>
<feature type="transmembrane region" description="Helical" evidence="1">
    <location>
        <begin position="189"/>
        <end position="210"/>
    </location>
</feature>
<feature type="transmembrane region" description="Helical" evidence="1">
    <location>
        <begin position="124"/>
        <end position="145"/>
    </location>
</feature>
<reference evidence="3" key="1">
    <citation type="submission" date="2021-12" db="EMBL/GenBank/DDBJ databases">
        <title>Discovery of the Pendulisporaceae a myxobacterial family with distinct sporulation behavior and unique specialized metabolism.</title>
        <authorList>
            <person name="Garcia R."/>
            <person name="Popoff A."/>
            <person name="Bader C.D."/>
            <person name="Loehr J."/>
            <person name="Walesch S."/>
            <person name="Walt C."/>
            <person name="Boldt J."/>
            <person name="Bunk B."/>
            <person name="Haeckl F.J.F.P.J."/>
            <person name="Gunesch A.P."/>
            <person name="Birkelbach J."/>
            <person name="Nuebel U."/>
            <person name="Pietschmann T."/>
            <person name="Bach T."/>
            <person name="Mueller R."/>
        </authorList>
    </citation>
    <scope>NUCLEOTIDE SEQUENCE</scope>
    <source>
        <strain evidence="3">MSr11367</strain>
    </source>
</reference>
<feature type="domain" description="CAAX prenyl protease 2/Lysostaphin resistance protein A-like" evidence="2">
    <location>
        <begin position="134"/>
        <end position="227"/>
    </location>
</feature>
<evidence type="ECO:0000313" key="4">
    <source>
        <dbReference type="Proteomes" id="UP001374803"/>
    </source>
</evidence>
<keyword evidence="3" id="KW-0482">Metalloprotease</keyword>
<feature type="transmembrane region" description="Helical" evidence="1">
    <location>
        <begin position="165"/>
        <end position="183"/>
    </location>
</feature>
<sequence length="235" mass="25923">MSHEASVHVAADSELRPVGDLGRILFLIVGMTIWADVNDYLVTHYHLSKLATFVMRTVVDCGGVVWLGCLRWGKSSLRDLGWRFAHPLRLVLVGLALTTMHVGTVFAAVALFEGGTVVREFAGNVVALSVGQHLFYGFLGVKIAFWEETLFRGDLLRALERRMRVAPVLLASGVIFALYHLHLDDLAEGYRVFLSPGFLVKGFIGAIYAFTVIRTRSLLPVAIAHALSWAIFANN</sequence>
<keyword evidence="4" id="KW-1185">Reference proteome</keyword>
<name>A0ABZ2LK22_9BACT</name>
<keyword evidence="1" id="KW-1133">Transmembrane helix</keyword>
<gene>
    <name evidence="3" type="ORF">LVJ94_23230</name>
</gene>
<dbReference type="InterPro" id="IPR003675">
    <property type="entry name" value="Rce1/LyrA-like_dom"/>
</dbReference>
<dbReference type="Proteomes" id="UP001374803">
    <property type="component" value="Chromosome"/>
</dbReference>
<keyword evidence="3" id="KW-0645">Protease</keyword>
<organism evidence="3 4">
    <name type="scientific">Pendulispora rubella</name>
    <dbReference type="NCBI Taxonomy" id="2741070"/>
    <lineage>
        <taxon>Bacteria</taxon>
        <taxon>Pseudomonadati</taxon>
        <taxon>Myxococcota</taxon>
        <taxon>Myxococcia</taxon>
        <taxon>Myxococcales</taxon>
        <taxon>Sorangiineae</taxon>
        <taxon>Pendulisporaceae</taxon>
        <taxon>Pendulispora</taxon>
    </lineage>
</organism>
<keyword evidence="1" id="KW-0472">Membrane</keyword>
<evidence type="ECO:0000259" key="2">
    <source>
        <dbReference type="Pfam" id="PF02517"/>
    </source>
</evidence>
<feature type="transmembrane region" description="Helical" evidence="1">
    <location>
        <begin position="21"/>
        <end position="38"/>
    </location>
</feature>
<feature type="transmembrane region" description="Helical" evidence="1">
    <location>
        <begin position="90"/>
        <end position="112"/>
    </location>
</feature>
<protein>
    <submittedName>
        <fullName evidence="3">CPBP family intramembrane metalloprotease</fullName>
    </submittedName>
</protein>
<proteinExistence type="predicted"/>
<dbReference type="GO" id="GO:0008237">
    <property type="term" value="F:metallopeptidase activity"/>
    <property type="evidence" value="ECO:0007669"/>
    <property type="project" value="UniProtKB-KW"/>
</dbReference>
<dbReference type="RefSeq" id="WP_394839803.1">
    <property type="nucleotide sequence ID" value="NZ_CP089929.1"/>
</dbReference>
<feature type="transmembrane region" description="Helical" evidence="1">
    <location>
        <begin position="50"/>
        <end position="69"/>
    </location>
</feature>
<accession>A0ABZ2LK22</accession>
<keyword evidence="3" id="KW-0378">Hydrolase</keyword>
<keyword evidence="1" id="KW-0812">Transmembrane</keyword>
<evidence type="ECO:0000256" key="1">
    <source>
        <dbReference type="SAM" id="Phobius"/>
    </source>
</evidence>
<dbReference type="EMBL" id="CP089983">
    <property type="protein sequence ID" value="WXB10126.1"/>
    <property type="molecule type" value="Genomic_DNA"/>
</dbReference>
<evidence type="ECO:0000313" key="3">
    <source>
        <dbReference type="EMBL" id="WXB10126.1"/>
    </source>
</evidence>